<keyword evidence="3 4" id="KW-0975">Bacterial flagellum</keyword>
<keyword evidence="8" id="KW-0282">Flagellum</keyword>
<comment type="subunit">
    <text evidence="4">The basal body constitutes a major portion of the flagellar organelle and consists of five rings (E,L,P,S, and M) mounted on a central rod. The rod consists of about 26 subunits of FlgG in the distal portion, and FlgB, FlgC and FlgF are thought to build up the proximal portion of the rod with about 6 subunits each.</text>
</comment>
<dbReference type="Pfam" id="PF22692">
    <property type="entry name" value="LlgE_F_G_D1"/>
    <property type="match status" value="1"/>
</dbReference>
<evidence type="ECO:0000313" key="8">
    <source>
        <dbReference type="EMBL" id="PCJ00765.1"/>
    </source>
</evidence>
<evidence type="ECO:0000256" key="4">
    <source>
        <dbReference type="RuleBase" id="RU362116"/>
    </source>
</evidence>
<evidence type="ECO:0000259" key="7">
    <source>
        <dbReference type="Pfam" id="PF22692"/>
    </source>
</evidence>
<gene>
    <name evidence="8" type="primary">flgF</name>
    <name evidence="8" type="ORF">COB13_09145</name>
</gene>
<dbReference type="Pfam" id="PF06429">
    <property type="entry name" value="Flg_bbr_C"/>
    <property type="match status" value="1"/>
</dbReference>
<dbReference type="GO" id="GO:0071978">
    <property type="term" value="P:bacterial-type flagellum-dependent swarming motility"/>
    <property type="evidence" value="ECO:0007669"/>
    <property type="project" value="TreeGrafter"/>
</dbReference>
<feature type="domain" description="Flagellar basal body rod protein N-terminal" evidence="5">
    <location>
        <begin position="6"/>
        <end position="35"/>
    </location>
</feature>
<dbReference type="AlphaFoldDB" id="A0A2A4Z1B0"/>
<dbReference type="InterPro" id="IPR010930">
    <property type="entry name" value="Flg_bb/hook_C_dom"/>
</dbReference>
<dbReference type="Pfam" id="PF00460">
    <property type="entry name" value="Flg_bb_rod"/>
    <property type="match status" value="1"/>
</dbReference>
<dbReference type="InterPro" id="IPR019776">
    <property type="entry name" value="Flagellar_basal_body_rod_CS"/>
</dbReference>
<dbReference type="GO" id="GO:0030694">
    <property type="term" value="C:bacterial-type flagellum basal body, rod"/>
    <property type="evidence" value="ECO:0007669"/>
    <property type="project" value="UniProtKB-UniRule"/>
</dbReference>
<dbReference type="InterPro" id="IPR053967">
    <property type="entry name" value="LlgE_F_G-like_D1"/>
</dbReference>
<dbReference type="InterPro" id="IPR001444">
    <property type="entry name" value="Flag_bb_rod_N"/>
</dbReference>
<dbReference type="NCBIfam" id="TIGR03506">
    <property type="entry name" value="FlgEFG_subfam"/>
    <property type="match status" value="1"/>
</dbReference>
<dbReference type="InterPro" id="IPR012836">
    <property type="entry name" value="FlgF"/>
</dbReference>
<protein>
    <recommendedName>
        <fullName evidence="4">Flagellar basal-body rod protein FlgF</fullName>
    </recommendedName>
</protein>
<dbReference type="PANTHER" id="PTHR30435:SF19">
    <property type="entry name" value="FLAGELLAR BASAL-BODY ROD PROTEIN FLGG"/>
    <property type="match status" value="1"/>
</dbReference>
<keyword evidence="8" id="KW-0969">Cilium</keyword>
<keyword evidence="8" id="KW-0966">Cell projection</keyword>
<evidence type="ECO:0000256" key="2">
    <source>
        <dbReference type="ARBA" id="ARBA00009677"/>
    </source>
</evidence>
<proteinExistence type="inferred from homology"/>
<feature type="domain" description="Flagellar basal-body/hook protein C-terminal" evidence="6">
    <location>
        <begin position="195"/>
        <end position="236"/>
    </location>
</feature>
<dbReference type="InterPro" id="IPR037925">
    <property type="entry name" value="FlgE/F/G-like"/>
</dbReference>
<name>A0A2A4Z1B0_9PROT</name>
<organism evidence="8">
    <name type="scientific">OCS116 cluster bacterium</name>
    <dbReference type="NCBI Taxonomy" id="2030921"/>
    <lineage>
        <taxon>Bacteria</taxon>
        <taxon>Pseudomonadati</taxon>
        <taxon>Pseudomonadota</taxon>
        <taxon>Alphaproteobacteria</taxon>
        <taxon>OCS116 cluster</taxon>
    </lineage>
</organism>
<reference evidence="8" key="2">
    <citation type="journal article" date="2018" name="ISME J.">
        <title>A dynamic microbial community with high functional redundancy inhabits the cold, oxic subseafloor aquifer.</title>
        <authorList>
            <person name="Tully B.J."/>
            <person name="Wheat C.G."/>
            <person name="Glazer B.T."/>
            <person name="Huber J.A."/>
        </authorList>
    </citation>
    <scope>NUCLEOTIDE SEQUENCE</scope>
    <source>
        <strain evidence="8">NORP83</strain>
    </source>
</reference>
<feature type="domain" description="Flagellar hook protein FlgE/F/G-like D1" evidence="7">
    <location>
        <begin position="88"/>
        <end position="152"/>
    </location>
</feature>
<dbReference type="InterPro" id="IPR020013">
    <property type="entry name" value="Flagellar_FlgE/F/G"/>
</dbReference>
<comment type="similarity">
    <text evidence="2 4">Belongs to the flagella basal body rod proteins family.</text>
</comment>
<dbReference type="SUPFAM" id="SSF117143">
    <property type="entry name" value="Flagellar hook protein flgE"/>
    <property type="match status" value="1"/>
</dbReference>
<dbReference type="NCBIfam" id="TIGR02490">
    <property type="entry name" value="flgF"/>
    <property type="match status" value="1"/>
</dbReference>
<dbReference type="PANTHER" id="PTHR30435">
    <property type="entry name" value="FLAGELLAR PROTEIN"/>
    <property type="match status" value="1"/>
</dbReference>
<sequence length="245" mass="26911">MNNAIRIGLSQQVALKRQLNTVANNLANMNTAGFKVENLIMQEYIMPGASMPGHSAGSNYLSYVADTGLKRDFTTGPMQTTDNPLDVAINGEGWFTIETPNGDRYTRDGHFSLDADGQLVTISGFPVMVNGETIRFEPGEIDISIAKDGMVSTNQGERGRLDISVFNNQHLLQKDGANLFSSPERAQRPDNVMVAQGVIEKSNVNPVLQITKMIEVQRAYERSANMIEKMSELKTSSINKLAQVN</sequence>
<comment type="caution">
    <text evidence="8">The sequence shown here is derived from an EMBL/GenBank/DDBJ whole genome shotgun (WGS) entry which is preliminary data.</text>
</comment>
<dbReference type="PROSITE" id="PS00588">
    <property type="entry name" value="FLAGELLA_BB_ROD"/>
    <property type="match status" value="1"/>
</dbReference>
<evidence type="ECO:0000256" key="3">
    <source>
        <dbReference type="ARBA" id="ARBA00023143"/>
    </source>
</evidence>
<reference key="1">
    <citation type="submission" date="2017-08" db="EMBL/GenBank/DDBJ databases">
        <title>A dynamic microbial community with high functional redundancy inhabits the cold, oxic subseafloor aquifer.</title>
        <authorList>
            <person name="Tully B.J."/>
            <person name="Wheat C.G."/>
            <person name="Glazer B.T."/>
            <person name="Huber J.A."/>
        </authorList>
    </citation>
    <scope>NUCLEOTIDE SEQUENCE [LARGE SCALE GENOMIC DNA]</scope>
</reference>
<evidence type="ECO:0000259" key="5">
    <source>
        <dbReference type="Pfam" id="PF00460"/>
    </source>
</evidence>
<accession>A0A2A4Z1B0</accession>
<evidence type="ECO:0000259" key="6">
    <source>
        <dbReference type="Pfam" id="PF06429"/>
    </source>
</evidence>
<dbReference type="EMBL" id="NVUS01000010">
    <property type="protein sequence ID" value="PCJ00765.1"/>
    <property type="molecule type" value="Genomic_DNA"/>
</dbReference>
<evidence type="ECO:0000256" key="1">
    <source>
        <dbReference type="ARBA" id="ARBA00004117"/>
    </source>
</evidence>
<comment type="subcellular location">
    <subcellularLocation>
        <location evidence="1 4">Bacterial flagellum basal body</location>
    </subcellularLocation>
</comment>